<reference evidence="2" key="1">
    <citation type="submission" date="2022-11" db="EMBL/GenBank/DDBJ databases">
        <authorList>
            <person name="Kikuchi T."/>
        </authorList>
    </citation>
    <scope>NUCLEOTIDE SEQUENCE</scope>
    <source>
        <strain evidence="2">PS1010</strain>
    </source>
</reference>
<sequence length="184" mass="21600">MDPSVIACAQAQVNLEEDLDCPFKWINNDTMNCVYSDRWLESLSKRPWLRNARTDIVAKEATEMEKLEKELCCYETFCLAQCGVFEGYIRDLEILPIYPDTFIDEIIEHYPEFFKEYSAEEVQLIKNHTANDTVDSNWDVRYKHLDMILVESGRKRMEDEIKAANRIELNAILILILLTIGLFY</sequence>
<dbReference type="Proteomes" id="UP001152747">
    <property type="component" value="Unassembled WGS sequence"/>
</dbReference>
<name>A0A9P1IT56_9PELO</name>
<protein>
    <submittedName>
        <fullName evidence="2">Uncharacterized protein</fullName>
    </submittedName>
</protein>
<evidence type="ECO:0000313" key="2">
    <source>
        <dbReference type="EMBL" id="CAI5450286.1"/>
    </source>
</evidence>
<evidence type="ECO:0000256" key="1">
    <source>
        <dbReference type="SAM" id="Phobius"/>
    </source>
</evidence>
<dbReference type="AlphaFoldDB" id="A0A9P1IT56"/>
<gene>
    <name evidence="2" type="ORF">CAMP_LOCUS12923</name>
</gene>
<proteinExistence type="predicted"/>
<keyword evidence="3" id="KW-1185">Reference proteome</keyword>
<comment type="caution">
    <text evidence="2">The sequence shown here is derived from an EMBL/GenBank/DDBJ whole genome shotgun (WGS) entry which is preliminary data.</text>
</comment>
<feature type="transmembrane region" description="Helical" evidence="1">
    <location>
        <begin position="163"/>
        <end position="183"/>
    </location>
</feature>
<evidence type="ECO:0000313" key="3">
    <source>
        <dbReference type="Proteomes" id="UP001152747"/>
    </source>
</evidence>
<dbReference type="EMBL" id="CANHGI010000005">
    <property type="protein sequence ID" value="CAI5450286.1"/>
    <property type="molecule type" value="Genomic_DNA"/>
</dbReference>
<organism evidence="2 3">
    <name type="scientific">Caenorhabditis angaria</name>
    <dbReference type="NCBI Taxonomy" id="860376"/>
    <lineage>
        <taxon>Eukaryota</taxon>
        <taxon>Metazoa</taxon>
        <taxon>Ecdysozoa</taxon>
        <taxon>Nematoda</taxon>
        <taxon>Chromadorea</taxon>
        <taxon>Rhabditida</taxon>
        <taxon>Rhabditina</taxon>
        <taxon>Rhabditomorpha</taxon>
        <taxon>Rhabditoidea</taxon>
        <taxon>Rhabditidae</taxon>
        <taxon>Peloderinae</taxon>
        <taxon>Caenorhabditis</taxon>
    </lineage>
</organism>
<keyword evidence="1" id="KW-0472">Membrane</keyword>
<keyword evidence="1" id="KW-0812">Transmembrane</keyword>
<accession>A0A9P1IT56</accession>
<keyword evidence="1" id="KW-1133">Transmembrane helix</keyword>